<dbReference type="InterPro" id="IPR051875">
    <property type="entry name" value="Calcineurin_B_homologous"/>
</dbReference>
<feature type="compositionally biased region" description="Low complexity" evidence="17">
    <location>
        <begin position="10"/>
        <end position="20"/>
    </location>
</feature>
<evidence type="ECO:0000256" key="4">
    <source>
        <dbReference type="ARBA" id="ARBA00022448"/>
    </source>
</evidence>
<evidence type="ECO:0000256" key="17">
    <source>
        <dbReference type="SAM" id="MobiDB-lite"/>
    </source>
</evidence>
<evidence type="ECO:0000313" key="19">
    <source>
        <dbReference type="EMBL" id="CAD9241789.1"/>
    </source>
</evidence>
<dbReference type="InterPro" id="IPR018247">
    <property type="entry name" value="EF_Hand_1_Ca_BS"/>
</dbReference>
<evidence type="ECO:0000256" key="11">
    <source>
        <dbReference type="ARBA" id="ARBA00022837"/>
    </source>
</evidence>
<dbReference type="PROSITE" id="PS50222">
    <property type="entry name" value="EF_HAND_2"/>
    <property type="match status" value="1"/>
</dbReference>
<dbReference type="PANTHER" id="PTHR46002">
    <property type="entry name" value="EG:114D9.1 PROTEIN-RELATED"/>
    <property type="match status" value="1"/>
</dbReference>
<feature type="region of interest" description="Disordered" evidence="17">
    <location>
        <begin position="1"/>
        <end position="100"/>
    </location>
</feature>
<gene>
    <name evidence="19" type="ORF">PPAR1163_LOCUS131</name>
</gene>
<evidence type="ECO:0000256" key="12">
    <source>
        <dbReference type="ARBA" id="ARBA00022927"/>
    </source>
</evidence>
<keyword evidence="14" id="KW-0539">Nucleus</keyword>
<evidence type="ECO:0000256" key="10">
    <source>
        <dbReference type="ARBA" id="ARBA00022737"/>
    </source>
</evidence>
<dbReference type="GO" id="GO:0005509">
    <property type="term" value="F:calcium ion binding"/>
    <property type="evidence" value="ECO:0007669"/>
    <property type="project" value="InterPro"/>
</dbReference>
<evidence type="ECO:0000256" key="14">
    <source>
        <dbReference type="ARBA" id="ARBA00023242"/>
    </source>
</evidence>
<dbReference type="GO" id="GO:0015031">
    <property type="term" value="P:protein transport"/>
    <property type="evidence" value="ECO:0007669"/>
    <property type="project" value="UniProtKB-KW"/>
</dbReference>
<keyword evidence="11" id="KW-0106">Calcium</keyword>
<protein>
    <recommendedName>
        <fullName evidence="18">EF-hand domain-containing protein</fullName>
    </recommendedName>
</protein>
<feature type="domain" description="EF-hand" evidence="18">
    <location>
        <begin position="228"/>
        <end position="263"/>
    </location>
</feature>
<keyword evidence="5" id="KW-1003">Cell membrane</keyword>
<dbReference type="InterPro" id="IPR002048">
    <property type="entry name" value="EF_hand_dom"/>
</dbReference>
<dbReference type="GO" id="GO:0005634">
    <property type="term" value="C:nucleus"/>
    <property type="evidence" value="ECO:0007669"/>
    <property type="project" value="UniProtKB-SubCell"/>
</dbReference>
<keyword evidence="6" id="KW-0963">Cytoplasm</keyword>
<evidence type="ECO:0000256" key="13">
    <source>
        <dbReference type="ARBA" id="ARBA00023136"/>
    </source>
</evidence>
<keyword evidence="9" id="KW-0479">Metal-binding</keyword>
<comment type="subcellular location">
    <subcellularLocation>
        <location evidence="2">Cell membrane</location>
    </subcellularLocation>
    <subcellularLocation>
        <location evidence="3">Cytoplasm</location>
    </subcellularLocation>
    <subcellularLocation>
        <location evidence="1">Nucleus</location>
    </subcellularLocation>
</comment>
<reference evidence="19" key="1">
    <citation type="submission" date="2021-01" db="EMBL/GenBank/DDBJ databases">
        <authorList>
            <person name="Corre E."/>
            <person name="Pelletier E."/>
            <person name="Niang G."/>
            <person name="Scheremetjew M."/>
            <person name="Finn R."/>
            <person name="Kale V."/>
            <person name="Holt S."/>
            <person name="Cochrane G."/>
            <person name="Meng A."/>
            <person name="Brown T."/>
            <person name="Cohen L."/>
        </authorList>
    </citation>
    <scope>NUCLEOTIDE SEQUENCE</scope>
    <source>
        <strain evidence="19">CCMP2877</strain>
    </source>
</reference>
<evidence type="ECO:0000256" key="8">
    <source>
        <dbReference type="ARBA" id="ARBA00022707"/>
    </source>
</evidence>
<keyword evidence="13" id="KW-0472">Membrane</keyword>
<evidence type="ECO:0000259" key="18">
    <source>
        <dbReference type="PROSITE" id="PS50222"/>
    </source>
</evidence>
<dbReference type="GO" id="GO:0005737">
    <property type="term" value="C:cytoplasm"/>
    <property type="evidence" value="ECO:0007669"/>
    <property type="project" value="UniProtKB-SubCell"/>
</dbReference>
<evidence type="ECO:0000256" key="2">
    <source>
        <dbReference type="ARBA" id="ARBA00004236"/>
    </source>
</evidence>
<evidence type="ECO:0000256" key="16">
    <source>
        <dbReference type="ARBA" id="ARBA00038164"/>
    </source>
</evidence>
<proteinExistence type="inferred from homology"/>
<evidence type="ECO:0000256" key="15">
    <source>
        <dbReference type="ARBA" id="ARBA00023288"/>
    </source>
</evidence>
<dbReference type="EMBL" id="HBGJ01000178">
    <property type="protein sequence ID" value="CAD9241789.1"/>
    <property type="molecule type" value="Transcribed_RNA"/>
</dbReference>
<comment type="similarity">
    <text evidence="16">Belongs to the calcineurin regulatory subunit family. CHP subfamily.</text>
</comment>
<keyword evidence="4" id="KW-0813">Transport</keyword>
<name>A0A7S1TN52_9STRA</name>
<keyword evidence="12" id="KW-0653">Protein transport</keyword>
<organism evidence="19">
    <name type="scientific">Phaeomonas parva</name>
    <dbReference type="NCBI Taxonomy" id="124430"/>
    <lineage>
        <taxon>Eukaryota</taxon>
        <taxon>Sar</taxon>
        <taxon>Stramenopiles</taxon>
        <taxon>Ochrophyta</taxon>
        <taxon>Pinguiophyceae</taxon>
        <taxon>Pinguiochrysidales</taxon>
        <taxon>Pinguiochrysidaceae</taxon>
        <taxon>Phaeomonas</taxon>
    </lineage>
</organism>
<sequence length="314" mass="35420">MSKEPEEVKAAPADGGAPTAAHKDKDIEAGGAGNPGPKPKPKSKPKPEPKPKPKPKPKPRANPSLTLTLSPRRLRAATGARCRRRGEEADVAPTRNPTPTLTLIPRTLTLTLRRTLTLTLRTGFWGGVQLYFQILIGTDPCDLDEEQMEEVRMETGFETREIRRLRRKFLESVDDSRVITQQEFRRLEAVRHNPLLDRLEREFGLHKRPAITFLEFMRVLAVFNSSRQREAKLHAAFNLQDFDGDGQIDKNDLLVYLERVASSSDSENQLDFETIANGILAEASSHASQQFLTYDDFQKVVVGTDFESKMFIPF</sequence>
<keyword evidence="10" id="KW-0677">Repeat</keyword>
<dbReference type="GO" id="GO:0005886">
    <property type="term" value="C:plasma membrane"/>
    <property type="evidence" value="ECO:0007669"/>
    <property type="project" value="UniProtKB-SubCell"/>
</dbReference>
<evidence type="ECO:0000256" key="5">
    <source>
        <dbReference type="ARBA" id="ARBA00022475"/>
    </source>
</evidence>
<evidence type="ECO:0000256" key="3">
    <source>
        <dbReference type="ARBA" id="ARBA00004496"/>
    </source>
</evidence>
<evidence type="ECO:0000256" key="7">
    <source>
        <dbReference type="ARBA" id="ARBA00022553"/>
    </source>
</evidence>
<dbReference type="InterPro" id="IPR011992">
    <property type="entry name" value="EF-hand-dom_pair"/>
</dbReference>
<dbReference type="SUPFAM" id="SSF47473">
    <property type="entry name" value="EF-hand"/>
    <property type="match status" value="1"/>
</dbReference>
<dbReference type="AlphaFoldDB" id="A0A7S1TN52"/>
<evidence type="ECO:0000256" key="9">
    <source>
        <dbReference type="ARBA" id="ARBA00022723"/>
    </source>
</evidence>
<dbReference type="Gene3D" id="1.10.238.10">
    <property type="entry name" value="EF-hand"/>
    <property type="match status" value="1"/>
</dbReference>
<keyword evidence="7" id="KW-0597">Phosphoprotein</keyword>
<keyword evidence="8" id="KW-0519">Myristate</keyword>
<accession>A0A7S1TN52</accession>
<keyword evidence="15" id="KW-0449">Lipoprotein</keyword>
<feature type="compositionally biased region" description="Low complexity" evidence="17">
    <location>
        <begin position="63"/>
        <end position="80"/>
    </location>
</feature>
<evidence type="ECO:0000256" key="6">
    <source>
        <dbReference type="ARBA" id="ARBA00022490"/>
    </source>
</evidence>
<dbReference type="PROSITE" id="PS00018">
    <property type="entry name" value="EF_HAND_1"/>
    <property type="match status" value="1"/>
</dbReference>
<evidence type="ECO:0000256" key="1">
    <source>
        <dbReference type="ARBA" id="ARBA00004123"/>
    </source>
</evidence>